<gene>
    <name evidence="9" type="ORF">PAPYR_3238</name>
</gene>
<dbReference type="InterPro" id="IPR017853">
    <property type="entry name" value="GH"/>
</dbReference>
<dbReference type="Pfam" id="PF16050">
    <property type="entry name" value="CDC73_N"/>
    <property type="match status" value="1"/>
</dbReference>
<feature type="region of interest" description="Disordered" evidence="4">
    <location>
        <begin position="185"/>
        <end position="217"/>
    </location>
</feature>
<dbReference type="EMBL" id="JAPMOS010000012">
    <property type="protein sequence ID" value="KAJ4460597.1"/>
    <property type="molecule type" value="Genomic_DNA"/>
</dbReference>
<keyword evidence="10" id="KW-1185">Reference proteome</keyword>
<dbReference type="InterPro" id="IPR036156">
    <property type="entry name" value="Beta-gal/glucu_dom_sf"/>
</dbReference>
<dbReference type="InterPro" id="IPR008979">
    <property type="entry name" value="Galactose-bd-like_sf"/>
</dbReference>
<dbReference type="SUPFAM" id="SSF49303">
    <property type="entry name" value="beta-Galactosidase/glucuronidase domain"/>
    <property type="match status" value="3"/>
</dbReference>
<dbReference type="InterPro" id="IPR032041">
    <property type="entry name" value="Cdc73_N"/>
</dbReference>
<evidence type="ECO:0000313" key="10">
    <source>
        <dbReference type="Proteomes" id="UP001141327"/>
    </source>
</evidence>
<reference evidence="9" key="1">
    <citation type="journal article" date="2022" name="bioRxiv">
        <title>Genomics of Preaxostyla Flagellates Illuminates Evolutionary Transitions and the Path Towards Mitochondrial Loss.</title>
        <authorList>
            <person name="Novak L.V.F."/>
            <person name="Treitli S.C."/>
            <person name="Pyrih J."/>
            <person name="Halakuc P."/>
            <person name="Pipaliya S.V."/>
            <person name="Vacek V."/>
            <person name="Brzon O."/>
            <person name="Soukal P."/>
            <person name="Eme L."/>
            <person name="Dacks J.B."/>
            <person name="Karnkowska A."/>
            <person name="Elias M."/>
            <person name="Hampl V."/>
        </authorList>
    </citation>
    <scope>NUCLEOTIDE SEQUENCE</scope>
    <source>
        <strain evidence="9">RCP-MX</strain>
    </source>
</reference>
<evidence type="ECO:0000256" key="3">
    <source>
        <dbReference type="ARBA" id="ARBA00023295"/>
    </source>
</evidence>
<comment type="similarity">
    <text evidence="1">Belongs to the glycosyl hydrolase 2 family.</text>
</comment>
<dbReference type="Gene3D" id="2.60.40.10">
    <property type="entry name" value="Immunoglobulins"/>
    <property type="match status" value="3"/>
</dbReference>
<dbReference type="Pfam" id="PF22666">
    <property type="entry name" value="Glyco_hydro_2_N2"/>
    <property type="match status" value="1"/>
</dbReference>
<dbReference type="Pfam" id="PF18368">
    <property type="entry name" value="Ig_GlcNase"/>
    <property type="match status" value="1"/>
</dbReference>
<evidence type="ECO:0000259" key="7">
    <source>
        <dbReference type="Pfam" id="PF18368"/>
    </source>
</evidence>
<evidence type="ECO:0000313" key="9">
    <source>
        <dbReference type="EMBL" id="KAJ4460597.1"/>
    </source>
</evidence>
<comment type="caution">
    <text evidence="9">The sequence shown here is derived from an EMBL/GenBank/DDBJ whole genome shotgun (WGS) entry which is preliminary data.</text>
</comment>
<keyword evidence="3" id="KW-0326">Glycosidase</keyword>
<feature type="region of interest" description="Disordered" evidence="4">
    <location>
        <begin position="289"/>
        <end position="347"/>
    </location>
</feature>
<dbReference type="PANTHER" id="PTHR43536">
    <property type="entry name" value="MANNOSYLGLYCOPROTEIN ENDO-BETA-MANNOSIDASE"/>
    <property type="match status" value="1"/>
</dbReference>
<evidence type="ECO:0000256" key="4">
    <source>
        <dbReference type="SAM" id="MobiDB-lite"/>
    </source>
</evidence>
<evidence type="ECO:0000259" key="5">
    <source>
        <dbReference type="Pfam" id="PF00703"/>
    </source>
</evidence>
<dbReference type="InterPro" id="IPR006102">
    <property type="entry name" value="Ig-like_GH2"/>
</dbReference>
<sequence>MDPLSLLRECVVLKKPLPELRDNFIAFPEHNIQFPRDTQTSYQTSKGPYLTLDTVWFLLKNETIPYSEYMDKCTAESFGYVPVVHRRDLLQYMKGEKQTSSQVQSIPVFAGVPITSTSLPEPAETQPASDESMKPRLEEIQRSKEDFVRRLESSTAGSAAVTTVEKIPQFDGRMNQDKIAELKAKRAAKKRQTVRDVDQEDPAKQRDAAQKKKAQHPSGRFLTTGVLAAAFVVFGRPCGENLYVEVDAAVTASIRAKERLFFTRNSILCCQKKSFAGILRLLEKTAAATAAGPQGIKAERARQPPSSPALRSDKRPHPSPQQRPAPRPRPRPPHPSPPAPAADSPSVPPIIMVPASLTALCTIYNARDFLGRVRGPDGEGRRVPGAHPTRSGWPWHEDPVQIFSHVRAYSLQWQLIDPHPNVLKWSVKILRTRSMRLWALLFFAVAALALPLSKWTMKSSAGGPSYPVAVPCTVFAGLIQNGLYTDWWYDTVLQNVSSDPFNVPWVFSTSFSLADTSGRILLRFHGVNYRAEVRVNNVVVATSSDMMGPFRLFDIDVTAASKPGSNDLQVTLWRPQNTIHAPTDVDLAISFVDWAPLPPDQNMGIWREVELLQLPNSVGVAHGLVNTTWVGGLGKARLDIMLEVTNYGSQAVQGRLEVAIAELGLTIGKDVTLAPNQQAQVTLLAADYPGLVVADPKPWWPAQMGSPSLYSLAARFTTQGGVSSDEYQTRFGLRTVTDELVTLSPAGPKPNRPVRLYRINGVPLLIRGAGWSPDLFLRMSRDRQLAELRYVLDMGLNTVRLEGKMEDDTFFELADELGIVIIPGWCCCDSWQHWDHWGPDQYRVAGGSMQDQARRLRIHPSVLSFWYSSDTLPPKDVEQLYLDSLRAQQWPTPTVAAASNMVSTLTGPTAVKMSGPYSYVPPVYFLEGDQAGLPENGAAYGFLTEGGPGEAPLTLGSLARTVAPEHMWPINPAWNWHCGAQFGHFRSLDAFAGPLERRYGPSSSAREFSYKSQIAAYESHRAMFEAYSRNKYTRSTGVIQWMLGNSFPSMIWHLYDYFLVPGGSYFGTKKACEPLHAMYSPNDATVWLVNSRYMDIPAGVQVQATSYLPNGAWFGDRTWTMRALKADGVAQAGSVRDIMANASSLVFMQLRWRLSEQDPWEGDNWYWAGPQEDVLDWASTDWNHTPCKVYANYTEMSQMAPTKVTAALLASRPISDTQSQATVRVTHAGGGALAFMIYLRPVDKAGQEVAPALWSDNMVTLLPGESRDLELVYPSTTALAGVEPEWWSSAVHP</sequence>
<dbReference type="Proteomes" id="UP001141327">
    <property type="component" value="Unassembled WGS sequence"/>
</dbReference>
<evidence type="ECO:0000256" key="2">
    <source>
        <dbReference type="ARBA" id="ARBA00022801"/>
    </source>
</evidence>
<feature type="compositionally biased region" description="Basic and acidic residues" evidence="4">
    <location>
        <begin position="193"/>
        <end position="210"/>
    </location>
</feature>
<feature type="domain" description="Paf1 complex subunit Cdc73 N-terminal" evidence="6">
    <location>
        <begin position="2"/>
        <end position="207"/>
    </location>
</feature>
<dbReference type="InterPro" id="IPR043534">
    <property type="entry name" value="EBDG/EBM"/>
</dbReference>
<feature type="domain" description="Beta-mannosidase-like galactose-binding" evidence="8">
    <location>
        <begin position="455"/>
        <end position="575"/>
    </location>
</feature>
<dbReference type="InterPro" id="IPR041351">
    <property type="entry name" value="Ig_GlcNase"/>
</dbReference>
<dbReference type="Gene3D" id="3.20.20.80">
    <property type="entry name" value="Glycosidases"/>
    <property type="match status" value="1"/>
</dbReference>
<dbReference type="Pfam" id="PF00703">
    <property type="entry name" value="Glyco_hydro_2"/>
    <property type="match status" value="1"/>
</dbReference>
<keyword evidence="2" id="KW-0378">Hydrolase</keyword>
<dbReference type="SUPFAM" id="SSF49785">
    <property type="entry name" value="Galactose-binding domain-like"/>
    <property type="match status" value="1"/>
</dbReference>
<evidence type="ECO:0000259" key="8">
    <source>
        <dbReference type="Pfam" id="PF22666"/>
    </source>
</evidence>
<dbReference type="PANTHER" id="PTHR43536:SF1">
    <property type="entry name" value="MANNOSYLGLYCOPROTEIN ENDO-BETA-MANNOSIDASE"/>
    <property type="match status" value="1"/>
</dbReference>
<evidence type="ECO:0000256" key="1">
    <source>
        <dbReference type="ARBA" id="ARBA00007401"/>
    </source>
</evidence>
<dbReference type="SUPFAM" id="SSF51445">
    <property type="entry name" value="(Trans)glycosidases"/>
    <property type="match status" value="1"/>
</dbReference>
<accession>A0ABQ8UQ41</accession>
<dbReference type="InterPro" id="IPR013783">
    <property type="entry name" value="Ig-like_fold"/>
</dbReference>
<evidence type="ECO:0000259" key="6">
    <source>
        <dbReference type="Pfam" id="PF16050"/>
    </source>
</evidence>
<protein>
    <submittedName>
        <fullName evidence="9">Exo-beta-D-glucosaminidase</fullName>
    </submittedName>
</protein>
<organism evidence="9 10">
    <name type="scientific">Paratrimastix pyriformis</name>
    <dbReference type="NCBI Taxonomy" id="342808"/>
    <lineage>
        <taxon>Eukaryota</taxon>
        <taxon>Metamonada</taxon>
        <taxon>Preaxostyla</taxon>
        <taxon>Paratrimastigidae</taxon>
        <taxon>Paratrimastix</taxon>
    </lineage>
</organism>
<dbReference type="InterPro" id="IPR054593">
    <property type="entry name" value="Beta-mannosidase-like_N2"/>
</dbReference>
<name>A0ABQ8UQ41_9EUKA</name>
<feature type="domain" description="Glycoside hydrolase family 2 immunoglobulin-like beta-sandwich" evidence="5">
    <location>
        <begin position="627"/>
        <end position="734"/>
    </location>
</feature>
<feature type="domain" description="Exo-beta-D-glucosaminidase Ig-fold" evidence="7">
    <location>
        <begin position="1182"/>
        <end position="1277"/>
    </location>
</feature>
<proteinExistence type="inferred from homology"/>
<dbReference type="Gene3D" id="2.60.120.260">
    <property type="entry name" value="Galactose-binding domain-like"/>
    <property type="match status" value="1"/>
</dbReference>